<reference evidence="2" key="1">
    <citation type="submission" date="2016-10" db="EMBL/GenBank/DDBJ databases">
        <authorList>
            <person name="Varghese N."/>
            <person name="Submissions S."/>
        </authorList>
    </citation>
    <scope>NUCLEOTIDE SEQUENCE [LARGE SCALE GENOMIC DNA]</scope>
    <source>
        <strain evidence="2">DSM 17038</strain>
    </source>
</reference>
<protein>
    <submittedName>
        <fullName evidence="1">Uncharacterized protein</fullName>
    </submittedName>
</protein>
<proteinExistence type="predicted"/>
<evidence type="ECO:0000313" key="2">
    <source>
        <dbReference type="Proteomes" id="UP000199337"/>
    </source>
</evidence>
<dbReference type="EMBL" id="FOOX01000001">
    <property type="protein sequence ID" value="SFF99682.1"/>
    <property type="molecule type" value="Genomic_DNA"/>
</dbReference>
<gene>
    <name evidence="1" type="ORF">SAMN05660649_00402</name>
</gene>
<accession>A0A1I2N7F1</accession>
<dbReference type="AlphaFoldDB" id="A0A1I2N7F1"/>
<sequence length="128" mass="14735">MQTANVLDFPSVEDQQVIQTAVQTFLLTQTGRTRELMLKTIRAVLDRYRITKFGFADYYVYVTNEPKWSVIRAKKIIEGQVCPGCGINIYNFKSTVRILGIQELPKKHFVTYGCKCGSVFGKWELFLN</sequence>
<evidence type="ECO:0000313" key="1">
    <source>
        <dbReference type="EMBL" id="SFF99682.1"/>
    </source>
</evidence>
<dbReference type="Proteomes" id="UP000199337">
    <property type="component" value="Unassembled WGS sequence"/>
</dbReference>
<organism evidence="1 2">
    <name type="scientific">Desulfotruncus arcticus DSM 17038</name>
    <dbReference type="NCBI Taxonomy" id="1121424"/>
    <lineage>
        <taxon>Bacteria</taxon>
        <taxon>Bacillati</taxon>
        <taxon>Bacillota</taxon>
        <taxon>Clostridia</taxon>
        <taxon>Eubacteriales</taxon>
        <taxon>Desulfallaceae</taxon>
        <taxon>Desulfotruncus</taxon>
    </lineage>
</organism>
<dbReference type="RefSeq" id="WP_092468181.1">
    <property type="nucleotide sequence ID" value="NZ_FOOX01000001.1"/>
</dbReference>
<name>A0A1I2N7F1_9FIRM</name>
<dbReference type="OrthoDB" id="1807185at2"/>
<keyword evidence="2" id="KW-1185">Reference proteome</keyword>